<dbReference type="Proteomes" id="UP000250140">
    <property type="component" value="Unassembled WGS sequence"/>
</dbReference>
<dbReference type="EMBL" id="KV750017">
    <property type="protein sequence ID" value="OCL06639.1"/>
    <property type="molecule type" value="Genomic_DNA"/>
</dbReference>
<feature type="compositionally biased region" description="Polar residues" evidence="1">
    <location>
        <begin position="10"/>
        <end position="30"/>
    </location>
</feature>
<accession>A0A8E2EXC6</accession>
<evidence type="ECO:0000313" key="3">
    <source>
        <dbReference type="Proteomes" id="UP000250140"/>
    </source>
</evidence>
<reference evidence="2 3" key="1">
    <citation type="journal article" date="2016" name="Nat. Commun.">
        <title>Ectomycorrhizal ecology is imprinted in the genome of the dominant symbiotic fungus Cenococcum geophilum.</title>
        <authorList>
            <consortium name="DOE Joint Genome Institute"/>
            <person name="Peter M."/>
            <person name="Kohler A."/>
            <person name="Ohm R.A."/>
            <person name="Kuo A."/>
            <person name="Krutzmann J."/>
            <person name="Morin E."/>
            <person name="Arend M."/>
            <person name="Barry K.W."/>
            <person name="Binder M."/>
            <person name="Choi C."/>
            <person name="Clum A."/>
            <person name="Copeland A."/>
            <person name="Grisel N."/>
            <person name="Haridas S."/>
            <person name="Kipfer T."/>
            <person name="LaButti K."/>
            <person name="Lindquist E."/>
            <person name="Lipzen A."/>
            <person name="Maire R."/>
            <person name="Meier B."/>
            <person name="Mihaltcheva S."/>
            <person name="Molinier V."/>
            <person name="Murat C."/>
            <person name="Poggeler S."/>
            <person name="Quandt C.A."/>
            <person name="Sperisen C."/>
            <person name="Tritt A."/>
            <person name="Tisserant E."/>
            <person name="Crous P.W."/>
            <person name="Henrissat B."/>
            <person name="Nehls U."/>
            <person name="Egli S."/>
            <person name="Spatafora J.W."/>
            <person name="Grigoriev I.V."/>
            <person name="Martin F.M."/>
        </authorList>
    </citation>
    <scope>NUCLEOTIDE SEQUENCE [LARGE SCALE GENOMIC DNA]</scope>
    <source>
        <strain evidence="2 3">CBS 207.34</strain>
    </source>
</reference>
<dbReference type="AlphaFoldDB" id="A0A8E2EXC6"/>
<dbReference type="OrthoDB" id="4497018at2759"/>
<feature type="compositionally biased region" description="Polar residues" evidence="1">
    <location>
        <begin position="399"/>
        <end position="415"/>
    </location>
</feature>
<gene>
    <name evidence="2" type="ORF">AOQ84DRAFT_390049</name>
</gene>
<proteinExistence type="predicted"/>
<feature type="region of interest" description="Disordered" evidence="1">
    <location>
        <begin position="399"/>
        <end position="438"/>
    </location>
</feature>
<sequence length="455" mass="51229">MASFLHRLQAPTQPTRDQPQFQLSSPQTPKTIHRPTLPKNPNAPDSRYQLQQKCIYERALPGKAYVSAHINRLQHGFYESSATHERPLNNVYFVSVHFVFHPADAISHRFKSATIRIGVHSDFEQSDDPKYHWYYPPSASPRFLKHAPELMYGAVSPENLQWNFSLSSSLGVSQTPVSANLNPSGGVKASYKLYTMMSIQGSLRTLRSPLGLAYDVEDGLAVWTLEENSLQRSGLPREFDFVLLVHRPDDVQDMYLSVDVDSVVDAWFGHYPQWYMNSQSHQPLHRQFLDFQTEIGQKFQPSKLGRGFNFADLPLPLDDYVSMPGTTYPTNDTANSTGSRLSQHSSAVQTVQSKTHNHQANDDTGHRISSKHSSGLGNSSNRNSWCPDTLNVRVLLEHSNSQSPSSHRYSGSPRSGQEPLRHRSIRRSKSRTGLNEFSAQQAAHDFTRDGSNGVI</sequence>
<feature type="compositionally biased region" description="Low complexity" evidence="1">
    <location>
        <begin position="371"/>
        <end position="384"/>
    </location>
</feature>
<feature type="region of interest" description="Disordered" evidence="1">
    <location>
        <begin position="324"/>
        <end position="384"/>
    </location>
</feature>
<protein>
    <submittedName>
        <fullName evidence="2">Uncharacterized protein</fullName>
    </submittedName>
</protein>
<name>A0A8E2EXC6_9PEZI</name>
<organism evidence="2 3">
    <name type="scientific">Glonium stellatum</name>
    <dbReference type="NCBI Taxonomy" id="574774"/>
    <lineage>
        <taxon>Eukaryota</taxon>
        <taxon>Fungi</taxon>
        <taxon>Dikarya</taxon>
        <taxon>Ascomycota</taxon>
        <taxon>Pezizomycotina</taxon>
        <taxon>Dothideomycetes</taxon>
        <taxon>Pleosporomycetidae</taxon>
        <taxon>Gloniales</taxon>
        <taxon>Gloniaceae</taxon>
        <taxon>Glonium</taxon>
    </lineage>
</organism>
<feature type="region of interest" description="Disordered" evidence="1">
    <location>
        <begin position="1"/>
        <end position="47"/>
    </location>
</feature>
<evidence type="ECO:0000256" key="1">
    <source>
        <dbReference type="SAM" id="MobiDB-lite"/>
    </source>
</evidence>
<evidence type="ECO:0000313" key="2">
    <source>
        <dbReference type="EMBL" id="OCL06639.1"/>
    </source>
</evidence>
<feature type="compositionally biased region" description="Polar residues" evidence="1">
    <location>
        <begin position="324"/>
        <end position="354"/>
    </location>
</feature>
<keyword evidence="3" id="KW-1185">Reference proteome</keyword>